<protein>
    <submittedName>
        <fullName evidence="1">Uncharacterized protein</fullName>
    </submittedName>
</protein>
<dbReference type="RefSeq" id="XP_062659114.1">
    <property type="nucleotide sequence ID" value="XM_062798413.1"/>
</dbReference>
<accession>A0AAE0HFR3</accession>
<comment type="caution">
    <text evidence="1">The sequence shown here is derived from an EMBL/GenBank/DDBJ whole genome shotgun (WGS) entry which is preliminary data.</text>
</comment>
<dbReference type="Proteomes" id="UP001278766">
    <property type="component" value="Unassembled WGS sequence"/>
</dbReference>
<reference evidence="1" key="2">
    <citation type="submission" date="2023-06" db="EMBL/GenBank/DDBJ databases">
        <authorList>
            <consortium name="Lawrence Berkeley National Laboratory"/>
            <person name="Haridas S."/>
            <person name="Hensen N."/>
            <person name="Bonometti L."/>
            <person name="Westerberg I."/>
            <person name="Brannstrom I.O."/>
            <person name="Guillou S."/>
            <person name="Cros-Aarteil S."/>
            <person name="Calhoun S."/>
            <person name="Kuo A."/>
            <person name="Mondo S."/>
            <person name="Pangilinan J."/>
            <person name="Riley R."/>
            <person name="Labutti K."/>
            <person name="Andreopoulos B."/>
            <person name="Lipzen A."/>
            <person name="Chen C."/>
            <person name="Yanf M."/>
            <person name="Daum C."/>
            <person name="Ng V."/>
            <person name="Clum A."/>
            <person name="Steindorff A."/>
            <person name="Ohm R."/>
            <person name="Martin F."/>
            <person name="Silar P."/>
            <person name="Natvig D."/>
            <person name="Lalanne C."/>
            <person name="Gautier V."/>
            <person name="Ament-Velasquez S.L."/>
            <person name="Kruys A."/>
            <person name="Hutchinson M.I."/>
            <person name="Powell A.J."/>
            <person name="Barry K."/>
            <person name="Miller A.N."/>
            <person name="Grigoriev I.V."/>
            <person name="Debuchy R."/>
            <person name="Gladieux P."/>
            <person name="Thoren M.H."/>
            <person name="Johannesson H."/>
        </authorList>
    </citation>
    <scope>NUCLEOTIDE SEQUENCE</scope>
    <source>
        <strain evidence="1">CBS 168.71</strain>
    </source>
</reference>
<dbReference type="AlphaFoldDB" id="A0AAE0HFR3"/>
<reference evidence="1" key="1">
    <citation type="journal article" date="2023" name="Mol. Phylogenet. Evol.">
        <title>Genome-scale phylogeny and comparative genomics of the fungal order Sordariales.</title>
        <authorList>
            <person name="Hensen N."/>
            <person name="Bonometti L."/>
            <person name="Westerberg I."/>
            <person name="Brannstrom I.O."/>
            <person name="Guillou S."/>
            <person name="Cros-Aarteil S."/>
            <person name="Calhoun S."/>
            <person name="Haridas S."/>
            <person name="Kuo A."/>
            <person name="Mondo S."/>
            <person name="Pangilinan J."/>
            <person name="Riley R."/>
            <person name="LaButti K."/>
            <person name="Andreopoulos B."/>
            <person name="Lipzen A."/>
            <person name="Chen C."/>
            <person name="Yan M."/>
            <person name="Daum C."/>
            <person name="Ng V."/>
            <person name="Clum A."/>
            <person name="Steindorff A."/>
            <person name="Ohm R.A."/>
            <person name="Martin F."/>
            <person name="Silar P."/>
            <person name="Natvig D.O."/>
            <person name="Lalanne C."/>
            <person name="Gautier V."/>
            <person name="Ament-Velasquez S.L."/>
            <person name="Kruys A."/>
            <person name="Hutchinson M.I."/>
            <person name="Powell A.J."/>
            <person name="Barry K."/>
            <person name="Miller A.N."/>
            <person name="Grigoriev I.V."/>
            <person name="Debuchy R."/>
            <person name="Gladieux P."/>
            <person name="Hiltunen Thoren M."/>
            <person name="Johannesson H."/>
        </authorList>
    </citation>
    <scope>NUCLEOTIDE SEQUENCE</scope>
    <source>
        <strain evidence="1">CBS 168.71</strain>
    </source>
</reference>
<name>A0AAE0HFR3_9PEZI</name>
<gene>
    <name evidence="1" type="ORF">B0H64DRAFT_149608</name>
</gene>
<organism evidence="1 2">
    <name type="scientific">Chaetomium fimeti</name>
    <dbReference type="NCBI Taxonomy" id="1854472"/>
    <lineage>
        <taxon>Eukaryota</taxon>
        <taxon>Fungi</taxon>
        <taxon>Dikarya</taxon>
        <taxon>Ascomycota</taxon>
        <taxon>Pezizomycotina</taxon>
        <taxon>Sordariomycetes</taxon>
        <taxon>Sordariomycetidae</taxon>
        <taxon>Sordariales</taxon>
        <taxon>Chaetomiaceae</taxon>
        <taxon>Chaetomium</taxon>
    </lineage>
</organism>
<keyword evidence="2" id="KW-1185">Reference proteome</keyword>
<proteinExistence type="predicted"/>
<sequence length="214" mass="23483">MLQAKPPIPVQEPRETKTFQFLSLLSSFRFLQDDIGSHTGPRLQRFWVNGATYRRFQIEVAGYPPKEVFEINLKQCEPAEADHVRTSLSFRTSEWQRKDPATADPHFRNTAARETVDTAWGQRGPASGEVQTTATPPPTPLLARHKARNKAEGTAVDLAASLRRVIRPTAGFPAGGVDYIQHSTEKLEQEGGAAPESRLIRAGAGLAVSRVGSG</sequence>
<dbReference type="EMBL" id="JAUEPN010000004">
    <property type="protein sequence ID" value="KAK3295600.1"/>
    <property type="molecule type" value="Genomic_DNA"/>
</dbReference>
<evidence type="ECO:0000313" key="1">
    <source>
        <dbReference type="EMBL" id="KAK3295600.1"/>
    </source>
</evidence>
<dbReference type="GeneID" id="87835361"/>
<evidence type="ECO:0000313" key="2">
    <source>
        <dbReference type="Proteomes" id="UP001278766"/>
    </source>
</evidence>